<dbReference type="PROSITE" id="PS00028">
    <property type="entry name" value="ZINC_FINGER_C2H2_1"/>
    <property type="match status" value="1"/>
</dbReference>
<evidence type="ECO:0000313" key="4">
    <source>
        <dbReference type="EMBL" id="KAF9883215.1"/>
    </source>
</evidence>
<dbReference type="PROSITE" id="PS50157">
    <property type="entry name" value="ZINC_FINGER_C2H2_2"/>
    <property type="match status" value="1"/>
</dbReference>
<dbReference type="InterPro" id="IPR027417">
    <property type="entry name" value="P-loop_NTPase"/>
</dbReference>
<feature type="region of interest" description="Disordered" evidence="2">
    <location>
        <begin position="40"/>
        <end position="81"/>
    </location>
</feature>
<feature type="domain" description="C2H2-type" evidence="3">
    <location>
        <begin position="105"/>
        <end position="132"/>
    </location>
</feature>
<dbReference type="SUPFAM" id="SSF57667">
    <property type="entry name" value="beta-beta-alpha zinc fingers"/>
    <property type="match status" value="1"/>
</dbReference>
<sequence length="252" mass="27421">MRIENLLNPISPPSGLHARSAQTAPVQLPSFFSIGSGCIQNPDQREPPSHDTSLFKGPHEIARPQPRTARPAQRIASPTDRTISAKQVWSNLIERRDISQTQRRFECSICGSSFSRKENCQLHLLCHAAQPVLCDGRSAGGPATAVYRALGGRRLRGNDPEAGSRGQTQSNKNKNENNGNRKNSKKEDDAELKGISLSGLLNVIDGVAASEGRILVMTTNHAETLDLRRATRTLILPSSFPGLSGIRTPFSK</sequence>
<dbReference type="Gene3D" id="3.30.160.60">
    <property type="entry name" value="Classic Zinc Finger"/>
    <property type="match status" value="1"/>
</dbReference>
<dbReference type="Proteomes" id="UP001194746">
    <property type="component" value="Unassembled WGS sequence"/>
</dbReference>
<dbReference type="InterPro" id="IPR036236">
    <property type="entry name" value="Znf_C2H2_sf"/>
</dbReference>
<keyword evidence="5" id="KW-1185">Reference proteome</keyword>
<dbReference type="AlphaFoldDB" id="A0AAD4CB51"/>
<dbReference type="EMBL" id="VCAU01000176">
    <property type="protein sequence ID" value="KAF9883215.1"/>
    <property type="molecule type" value="Genomic_DNA"/>
</dbReference>
<reference evidence="4" key="1">
    <citation type="journal article" date="2019" name="Beilstein J. Org. Chem.">
        <title>Nanangenines: drimane sesquiterpenoids as the dominant metabolite cohort of a novel Australian fungus, Aspergillus nanangensis.</title>
        <authorList>
            <person name="Lacey H.J."/>
            <person name="Gilchrist C.L.M."/>
            <person name="Crombie A."/>
            <person name="Kalaitzis J.A."/>
            <person name="Vuong D."/>
            <person name="Rutledge P.J."/>
            <person name="Turner P."/>
            <person name="Pitt J.I."/>
            <person name="Lacey E."/>
            <person name="Chooi Y.H."/>
            <person name="Piggott A.M."/>
        </authorList>
    </citation>
    <scope>NUCLEOTIDE SEQUENCE</scope>
    <source>
        <strain evidence="4">MST-FP2251</strain>
    </source>
</reference>
<accession>A0AAD4CB51</accession>
<keyword evidence="1" id="KW-0863">Zinc-finger</keyword>
<comment type="caution">
    <text evidence="4">The sequence shown here is derived from an EMBL/GenBank/DDBJ whole genome shotgun (WGS) entry which is preliminary data.</text>
</comment>
<dbReference type="InterPro" id="IPR013087">
    <property type="entry name" value="Znf_C2H2_type"/>
</dbReference>
<keyword evidence="1" id="KW-0862">Zinc</keyword>
<dbReference type="Gene3D" id="3.40.50.300">
    <property type="entry name" value="P-loop containing nucleotide triphosphate hydrolases"/>
    <property type="match status" value="1"/>
</dbReference>
<feature type="compositionally biased region" description="Low complexity" evidence="2">
    <location>
        <begin position="63"/>
        <end position="76"/>
    </location>
</feature>
<keyword evidence="1" id="KW-0479">Metal-binding</keyword>
<evidence type="ECO:0000313" key="5">
    <source>
        <dbReference type="Proteomes" id="UP001194746"/>
    </source>
</evidence>
<dbReference type="GO" id="GO:0008270">
    <property type="term" value="F:zinc ion binding"/>
    <property type="evidence" value="ECO:0007669"/>
    <property type="project" value="UniProtKB-KW"/>
</dbReference>
<gene>
    <name evidence="4" type="ORF">FE257_003842</name>
</gene>
<feature type="region of interest" description="Disordered" evidence="2">
    <location>
        <begin position="151"/>
        <end position="189"/>
    </location>
</feature>
<evidence type="ECO:0000256" key="2">
    <source>
        <dbReference type="SAM" id="MobiDB-lite"/>
    </source>
</evidence>
<organism evidence="4 5">
    <name type="scientific">Aspergillus nanangensis</name>
    <dbReference type="NCBI Taxonomy" id="2582783"/>
    <lineage>
        <taxon>Eukaryota</taxon>
        <taxon>Fungi</taxon>
        <taxon>Dikarya</taxon>
        <taxon>Ascomycota</taxon>
        <taxon>Pezizomycotina</taxon>
        <taxon>Eurotiomycetes</taxon>
        <taxon>Eurotiomycetidae</taxon>
        <taxon>Eurotiales</taxon>
        <taxon>Aspergillaceae</taxon>
        <taxon>Aspergillus</taxon>
        <taxon>Aspergillus subgen. Circumdati</taxon>
    </lineage>
</organism>
<protein>
    <recommendedName>
        <fullName evidence="3">C2H2-type domain-containing protein</fullName>
    </recommendedName>
</protein>
<reference evidence="4" key="2">
    <citation type="submission" date="2020-02" db="EMBL/GenBank/DDBJ databases">
        <authorList>
            <person name="Gilchrist C.L.M."/>
            <person name="Chooi Y.-H."/>
        </authorList>
    </citation>
    <scope>NUCLEOTIDE SEQUENCE</scope>
    <source>
        <strain evidence="4">MST-FP2251</strain>
    </source>
</reference>
<name>A0AAD4CB51_ASPNN</name>
<evidence type="ECO:0000256" key="1">
    <source>
        <dbReference type="PROSITE-ProRule" id="PRU00042"/>
    </source>
</evidence>
<evidence type="ECO:0000259" key="3">
    <source>
        <dbReference type="PROSITE" id="PS50157"/>
    </source>
</evidence>
<proteinExistence type="predicted"/>